<dbReference type="GeneID" id="28987614"/>
<evidence type="ECO:0000256" key="6">
    <source>
        <dbReference type="ARBA" id="ARBA00022917"/>
    </source>
</evidence>
<keyword evidence="5 8" id="KW-0067">ATP-binding</keyword>
<keyword evidence="11" id="KW-1185">Reference proteome</keyword>
<dbReference type="AlphaFoldDB" id="A0A0J0XD30"/>
<dbReference type="InterPro" id="IPR014729">
    <property type="entry name" value="Rossmann-like_a/b/a_fold"/>
</dbReference>
<dbReference type="GO" id="GO:0004825">
    <property type="term" value="F:methionine-tRNA ligase activity"/>
    <property type="evidence" value="ECO:0007669"/>
    <property type="project" value="UniProtKB-EC"/>
</dbReference>
<dbReference type="CDD" id="cd00814">
    <property type="entry name" value="MetRS_core"/>
    <property type="match status" value="1"/>
</dbReference>
<feature type="domain" description="Methionyl/Leucyl tRNA synthetase" evidence="9">
    <location>
        <begin position="64"/>
        <end position="201"/>
    </location>
</feature>
<evidence type="ECO:0000256" key="2">
    <source>
        <dbReference type="ARBA" id="ARBA00012838"/>
    </source>
</evidence>
<evidence type="ECO:0000259" key="9">
    <source>
        <dbReference type="Pfam" id="PF09334"/>
    </source>
</evidence>
<dbReference type="NCBIfam" id="TIGR00398">
    <property type="entry name" value="metG"/>
    <property type="match status" value="1"/>
</dbReference>
<evidence type="ECO:0000256" key="1">
    <source>
        <dbReference type="ARBA" id="ARBA00005594"/>
    </source>
</evidence>
<feature type="domain" description="Methionyl/Leucyl tRNA synthetase" evidence="9">
    <location>
        <begin position="212"/>
        <end position="419"/>
    </location>
</feature>
<evidence type="ECO:0000256" key="4">
    <source>
        <dbReference type="ARBA" id="ARBA00022741"/>
    </source>
</evidence>
<dbReference type="EMBL" id="KQ087275">
    <property type="protein sequence ID" value="KLT38981.1"/>
    <property type="molecule type" value="Genomic_DNA"/>
</dbReference>
<dbReference type="Gene3D" id="1.10.730.10">
    <property type="entry name" value="Isoleucyl-tRNA Synthetase, Domain 1"/>
    <property type="match status" value="1"/>
</dbReference>
<dbReference type="InterPro" id="IPR014758">
    <property type="entry name" value="Met-tRNA_synth"/>
</dbReference>
<dbReference type="SUPFAM" id="SSF52374">
    <property type="entry name" value="Nucleotidylyl transferase"/>
    <property type="match status" value="1"/>
</dbReference>
<dbReference type="GO" id="GO:0006431">
    <property type="term" value="P:methionyl-tRNA aminoacylation"/>
    <property type="evidence" value="ECO:0007669"/>
    <property type="project" value="InterPro"/>
</dbReference>
<dbReference type="Gene3D" id="3.40.50.620">
    <property type="entry name" value="HUPs"/>
    <property type="match status" value="1"/>
</dbReference>
<evidence type="ECO:0000256" key="3">
    <source>
        <dbReference type="ARBA" id="ARBA00022598"/>
    </source>
</evidence>
<keyword evidence="7 8" id="KW-0030">Aminoacyl-tRNA synthetase</keyword>
<dbReference type="Proteomes" id="UP000053611">
    <property type="component" value="Unassembled WGS sequence"/>
</dbReference>
<dbReference type="SUPFAM" id="SSF47323">
    <property type="entry name" value="Anticodon-binding domain of a subclass of class I aminoacyl-tRNA synthetases"/>
    <property type="match status" value="1"/>
</dbReference>
<dbReference type="InterPro" id="IPR015413">
    <property type="entry name" value="Methionyl/Leucyl_tRNA_Synth"/>
</dbReference>
<dbReference type="InterPro" id="IPR023457">
    <property type="entry name" value="Met-tRNA_synth_2"/>
</dbReference>
<evidence type="ECO:0000313" key="10">
    <source>
        <dbReference type="EMBL" id="KLT38981.1"/>
    </source>
</evidence>
<protein>
    <recommendedName>
        <fullName evidence="2">methionine--tRNA ligase</fullName>
        <ecNumber evidence="2">6.1.1.10</ecNumber>
    </recommendedName>
</protein>
<dbReference type="PRINTS" id="PR01041">
    <property type="entry name" value="TRNASYNTHMET"/>
</dbReference>
<gene>
    <name evidence="10" type="ORF">CC85DRAFT_331151</name>
</gene>
<dbReference type="STRING" id="879819.A0A0J0XD30"/>
<dbReference type="Pfam" id="PF09334">
    <property type="entry name" value="tRNA-synt_1g"/>
    <property type="match status" value="2"/>
</dbReference>
<dbReference type="RefSeq" id="XP_018275472.1">
    <property type="nucleotide sequence ID" value="XM_018427011.1"/>
</dbReference>
<reference evidence="10 11" key="1">
    <citation type="submission" date="2015-03" db="EMBL/GenBank/DDBJ databases">
        <title>Genomics and transcriptomics of the oil-accumulating basidiomycete yeast T. oleaginosus allow insights into substrate utilization and the diverse evolutionary trajectories of mating systems in fungi.</title>
        <authorList>
            <consortium name="DOE Joint Genome Institute"/>
            <person name="Kourist R."/>
            <person name="Kracht O."/>
            <person name="Bracharz F."/>
            <person name="Lipzen A."/>
            <person name="Nolan M."/>
            <person name="Ohm R."/>
            <person name="Grigoriev I."/>
            <person name="Sun S."/>
            <person name="Heitman J."/>
            <person name="Bruck T."/>
            <person name="Nowrousian M."/>
        </authorList>
    </citation>
    <scope>NUCLEOTIDE SEQUENCE [LARGE SCALE GENOMIC DNA]</scope>
    <source>
        <strain evidence="10 11">IBC0246</strain>
    </source>
</reference>
<name>A0A0J0XD30_9TREE</name>
<keyword evidence="4 8" id="KW-0547">Nucleotide-binding</keyword>
<comment type="similarity">
    <text evidence="1 8">Belongs to the class-I aminoacyl-tRNA synthetase family.</text>
</comment>
<sequence length="584" mass="63925">MRRILLPRVAACGPLGGRGLGLVRARALGLRFSSSEPPATETITEAPTLPSFFSPPAAEMTKPFYVTTPIFYVNASPHIGHLHSVVLTDVLARFSRLRHPSRPVVFSTGTDEHGLKIQQAAARAGISEHAFCDDVSQRFRDLAVRANISHTDFIRTSEERHYRAVEAFWAKLYATGNVYKGTHEGWYSVSDESFFSAKQVEERDGKMIATETGNEVTWETEENWKFRLDAYKPQLQAWLANPESVTPTHFHTAIAKEVEAAGELSISRPSSRVKWGVPVPGDESQTIYVWVDALINYLTVAGYPDAHAAWPADMHVVGQDIIRFHAFHWPALLAAAGEALPKRVRAHAHWTMHKAKMSKSRGNVADPLAAMDKFGADGVRWYLMRAGGSLPRDSDYSESELEASYGRLQDQLGNLVSRLSSPKVLANVGSFEGKSVPHLDAALGGLRDEVEVRFEECNISAACEAVLSMLGDVNKFFTDAAPWRGDGTAAVVYAHEALRLAGILTSPILPEKSGELLDRLAVPADKRTWDSAVLGEPDVQAIVDGIGAGIQAFAGAPPLFPKIDDAGAQHMINPHNGGRKRRTK</sequence>
<evidence type="ECO:0000256" key="8">
    <source>
        <dbReference type="RuleBase" id="RU363039"/>
    </source>
</evidence>
<dbReference type="InterPro" id="IPR033911">
    <property type="entry name" value="MetRS_core"/>
</dbReference>
<dbReference type="Gene3D" id="2.170.220.10">
    <property type="match status" value="1"/>
</dbReference>
<organism evidence="10 11">
    <name type="scientific">Cutaneotrichosporon oleaginosum</name>
    <dbReference type="NCBI Taxonomy" id="879819"/>
    <lineage>
        <taxon>Eukaryota</taxon>
        <taxon>Fungi</taxon>
        <taxon>Dikarya</taxon>
        <taxon>Basidiomycota</taxon>
        <taxon>Agaricomycotina</taxon>
        <taxon>Tremellomycetes</taxon>
        <taxon>Trichosporonales</taxon>
        <taxon>Trichosporonaceae</taxon>
        <taxon>Cutaneotrichosporon</taxon>
    </lineage>
</organism>
<dbReference type="InterPro" id="IPR009080">
    <property type="entry name" value="tRNAsynth_Ia_anticodon-bd"/>
</dbReference>
<accession>A0A0J0XD30</accession>
<dbReference type="GO" id="GO:0005524">
    <property type="term" value="F:ATP binding"/>
    <property type="evidence" value="ECO:0007669"/>
    <property type="project" value="UniProtKB-KW"/>
</dbReference>
<evidence type="ECO:0000256" key="7">
    <source>
        <dbReference type="ARBA" id="ARBA00023146"/>
    </source>
</evidence>
<dbReference type="EC" id="6.1.1.10" evidence="2"/>
<dbReference type="PANTHER" id="PTHR43326:SF1">
    <property type="entry name" value="METHIONINE--TRNA LIGASE, MITOCHONDRIAL"/>
    <property type="match status" value="1"/>
</dbReference>
<dbReference type="OrthoDB" id="24670at2759"/>
<keyword evidence="3 8" id="KW-0436">Ligase</keyword>
<proteinExistence type="inferred from homology"/>
<keyword evidence="6 8" id="KW-0648">Protein biosynthesis</keyword>
<evidence type="ECO:0000256" key="5">
    <source>
        <dbReference type="ARBA" id="ARBA00022840"/>
    </source>
</evidence>
<dbReference type="PANTHER" id="PTHR43326">
    <property type="entry name" value="METHIONYL-TRNA SYNTHETASE"/>
    <property type="match status" value="1"/>
</dbReference>
<evidence type="ECO:0000313" key="11">
    <source>
        <dbReference type="Proteomes" id="UP000053611"/>
    </source>
</evidence>